<protein>
    <recommendedName>
        <fullName evidence="4">Doubtful CDS</fullName>
    </recommendedName>
</protein>
<name>A0A317YP33_STAPS</name>
<evidence type="ECO:0008006" key="4">
    <source>
        <dbReference type="Google" id="ProtNLM"/>
    </source>
</evidence>
<dbReference type="EMBL" id="QEIT01000061">
    <property type="protein sequence ID" value="PWZ73613.1"/>
    <property type="molecule type" value="Genomic_DNA"/>
</dbReference>
<feature type="transmembrane region" description="Helical" evidence="1">
    <location>
        <begin position="40"/>
        <end position="64"/>
    </location>
</feature>
<accession>A0A317YP33</accession>
<sequence length="67" mass="7684">MKDAKENVNKYVRSLTVLGLIISIILIVLFFFIWKVEGNFVVIFIYCLLPVIVNTSVYGAYLVVRSK</sequence>
<dbReference type="AlphaFoldDB" id="A0A317YP33"/>
<comment type="caution">
    <text evidence="2">The sequence shown here is derived from an EMBL/GenBank/DDBJ whole genome shotgun (WGS) entry which is preliminary data.</text>
</comment>
<reference evidence="2 3" key="1">
    <citation type="journal article" date="2018" name="Vet. Microbiol.">
        <title>Clonal diversity and geographic distribution of methicillin-resistant Staphylococcus pseudintermedius from Australian animals: Discovery of novel sequence types.</title>
        <authorList>
            <person name="Worthing K.A."/>
            <person name="Abraham S."/>
            <person name="Coombs G.W."/>
            <person name="Pang S."/>
            <person name="Saputra S."/>
            <person name="Jordan D."/>
            <person name="Trott D.J."/>
            <person name="Norris J.M."/>
        </authorList>
    </citation>
    <scope>NUCLEOTIDE SEQUENCE [LARGE SCALE GENOMIC DNA]</scope>
    <source>
        <strain evidence="2 3">ST525 1</strain>
    </source>
</reference>
<dbReference type="Proteomes" id="UP000246800">
    <property type="component" value="Unassembled WGS sequence"/>
</dbReference>
<proteinExistence type="predicted"/>
<organism evidence="2 3">
    <name type="scientific">Staphylococcus pseudintermedius</name>
    <dbReference type="NCBI Taxonomy" id="283734"/>
    <lineage>
        <taxon>Bacteria</taxon>
        <taxon>Bacillati</taxon>
        <taxon>Bacillota</taxon>
        <taxon>Bacilli</taxon>
        <taxon>Bacillales</taxon>
        <taxon>Staphylococcaceae</taxon>
        <taxon>Staphylococcus</taxon>
        <taxon>Staphylococcus intermedius group</taxon>
    </lineage>
</organism>
<keyword evidence="1" id="KW-0812">Transmembrane</keyword>
<evidence type="ECO:0000256" key="1">
    <source>
        <dbReference type="SAM" id="Phobius"/>
    </source>
</evidence>
<keyword evidence="1" id="KW-0472">Membrane</keyword>
<evidence type="ECO:0000313" key="2">
    <source>
        <dbReference type="EMBL" id="PWZ73613.1"/>
    </source>
</evidence>
<gene>
    <name evidence="2" type="ORF">DD902_10285</name>
</gene>
<dbReference type="RefSeq" id="WP_063284427.1">
    <property type="nucleotide sequence ID" value="NZ_CAJERX010000001.1"/>
</dbReference>
<evidence type="ECO:0000313" key="3">
    <source>
        <dbReference type="Proteomes" id="UP000246800"/>
    </source>
</evidence>
<feature type="transmembrane region" description="Helical" evidence="1">
    <location>
        <begin position="12"/>
        <end position="34"/>
    </location>
</feature>
<keyword evidence="1" id="KW-1133">Transmembrane helix</keyword>